<dbReference type="GO" id="GO:0020037">
    <property type="term" value="F:heme binding"/>
    <property type="evidence" value="ECO:0007669"/>
    <property type="project" value="InterPro"/>
</dbReference>
<dbReference type="Pfam" id="PF07627">
    <property type="entry name" value="PSCyt3"/>
    <property type="match status" value="1"/>
</dbReference>
<evidence type="ECO:0000259" key="6">
    <source>
        <dbReference type="Pfam" id="PF07635"/>
    </source>
</evidence>
<dbReference type="EMBL" id="QNRR01000018">
    <property type="protein sequence ID" value="RBP36082.1"/>
    <property type="molecule type" value="Genomic_DNA"/>
</dbReference>
<keyword evidence="1" id="KW-0732">Signal</keyword>
<dbReference type="RefSeq" id="WP_113962031.1">
    <property type="nucleotide sequence ID" value="NZ_QNRR01000018.1"/>
</dbReference>
<evidence type="ECO:0000313" key="9">
    <source>
        <dbReference type="Proteomes" id="UP000253426"/>
    </source>
</evidence>
<dbReference type="OrthoDB" id="175242at2"/>
<proteinExistence type="predicted"/>
<feature type="domain" description="Cytochrome C Planctomycete-type" evidence="6">
    <location>
        <begin position="36"/>
        <end position="83"/>
    </location>
</feature>
<dbReference type="InterPro" id="IPR013039">
    <property type="entry name" value="DUF1588"/>
</dbReference>
<evidence type="ECO:0000259" key="5">
    <source>
        <dbReference type="Pfam" id="PF07631"/>
    </source>
</evidence>
<feature type="domain" description="DUF1587" evidence="3">
    <location>
        <begin position="120"/>
        <end position="184"/>
    </location>
</feature>
<dbReference type="InterPro" id="IPR011429">
    <property type="entry name" value="Cyt_c_Planctomycete-type"/>
</dbReference>
<dbReference type="SUPFAM" id="SSF46626">
    <property type="entry name" value="Cytochrome c"/>
    <property type="match status" value="1"/>
</dbReference>
<dbReference type="InterPro" id="IPR013042">
    <property type="entry name" value="DUF1592"/>
</dbReference>
<feature type="chain" id="PRO_5016902076" evidence="1">
    <location>
        <begin position="22"/>
        <end position="1020"/>
    </location>
</feature>
<organism evidence="8 9">
    <name type="scientific">Roseimicrobium gellanilyticum</name>
    <dbReference type="NCBI Taxonomy" id="748857"/>
    <lineage>
        <taxon>Bacteria</taxon>
        <taxon>Pseudomonadati</taxon>
        <taxon>Verrucomicrobiota</taxon>
        <taxon>Verrucomicrobiia</taxon>
        <taxon>Verrucomicrobiales</taxon>
        <taxon>Verrucomicrobiaceae</taxon>
        <taxon>Roseimicrobium</taxon>
    </lineage>
</organism>
<feature type="signal peptide" evidence="1">
    <location>
        <begin position="1"/>
        <end position="21"/>
    </location>
</feature>
<feature type="domain" description="DUF1595" evidence="7">
    <location>
        <begin position="609"/>
        <end position="668"/>
    </location>
</feature>
<evidence type="ECO:0000259" key="2">
    <source>
        <dbReference type="Pfam" id="PF07624"/>
    </source>
</evidence>
<comment type="caution">
    <text evidence="8">The sequence shown here is derived from an EMBL/GenBank/DDBJ whole genome shotgun (WGS) entry which is preliminary data.</text>
</comment>
<reference evidence="8 9" key="1">
    <citation type="submission" date="2018-06" db="EMBL/GenBank/DDBJ databases">
        <title>Genomic Encyclopedia of Type Strains, Phase IV (KMG-IV): sequencing the most valuable type-strain genomes for metagenomic binning, comparative biology and taxonomic classification.</title>
        <authorList>
            <person name="Goeker M."/>
        </authorList>
    </citation>
    <scope>NUCLEOTIDE SEQUENCE [LARGE SCALE GENOMIC DNA]</scope>
    <source>
        <strain evidence="8 9">DSM 25532</strain>
    </source>
</reference>
<name>A0A366H2F5_9BACT</name>
<dbReference type="InterPro" id="IPR036909">
    <property type="entry name" value="Cyt_c-like_dom_sf"/>
</dbReference>
<evidence type="ECO:0000259" key="3">
    <source>
        <dbReference type="Pfam" id="PF07626"/>
    </source>
</evidence>
<dbReference type="AlphaFoldDB" id="A0A366H2F5"/>
<evidence type="ECO:0000259" key="4">
    <source>
        <dbReference type="Pfam" id="PF07627"/>
    </source>
</evidence>
<protein>
    <submittedName>
        <fullName evidence="8">Cytochrome c</fullName>
    </submittedName>
</protein>
<evidence type="ECO:0000256" key="1">
    <source>
        <dbReference type="SAM" id="SignalP"/>
    </source>
</evidence>
<dbReference type="Pfam" id="PF07626">
    <property type="entry name" value="PSD3"/>
    <property type="match status" value="1"/>
</dbReference>
<dbReference type="Proteomes" id="UP000253426">
    <property type="component" value="Unassembled WGS sequence"/>
</dbReference>
<dbReference type="InterPro" id="IPR013043">
    <property type="entry name" value="DUF1595"/>
</dbReference>
<keyword evidence="9" id="KW-1185">Reference proteome</keyword>
<feature type="domain" description="DUF1588" evidence="4">
    <location>
        <begin position="832"/>
        <end position="929"/>
    </location>
</feature>
<dbReference type="Pfam" id="PF07624">
    <property type="entry name" value="PSD2"/>
    <property type="match status" value="1"/>
</dbReference>
<sequence>MPNFTLRSTILLLAAVSSAHAVTDWNAARQVLSESCYDCHNTKKTKGGVDLKRLDANPNLEKEYAMWEKVREVIDSGSMPPEDETQLTKEEKHDILEWMDKELEIVATRNAGDPGPVTLRRLTNAEYDYTIRDLTGVDFKFASEFLPDGGGGEGFSNIGDVLFTNPTQLEKYLTAARKIADHATILPGTGVEFQEQRVGMRGYDQVKGQAQQGLYVWYQKMSGPYLPKDGEDFREAEYMLACWKWKHKDLTGAQSLDQLAKDTNLSPAFLANWWRMLHNEKIKSRFLDLTRTAWHNLPGPDAAKPKEVPAAVLAGAKAIQVERRSWNNPLKAGSGVQRRQQDSDGLRSYPAKVAVDKGVREAHLVVGDLGDGAGGDLVQLSNLNVRRQGKTINYQRLLKVESEAGKKLLSEIEGGKPAPKGVTVEGLKKYLQSVDKTLALYGKDPLGKGDVAPEVLCVQAPAVISLPLPEGVNEVNVAGKLDMRSPEVDKATVQWTLVTGTPPNPSAIIPGVLTVWKRQTEAARSTMSDFGRMKTAFPDMFERRLEEVARNFYNNGTGPGVYYFTDEQLLALLPEVEKKRLKGMRTDWDYVWTDKLPKEKQAEYDKLLRQHLKTFASIAWRRPADDAEKQQIEALYNDGVTKGLDRESAAREVVARVLVSPHFLFKTELSPVAAPEPESPATDHPVSAWELASRMSYFLWSSKPDEQLRKVASDGSLLKPEVREAQVRRMLRSPKAQAMAKEFMGQWLEFSGFEKHSAVDGKKFPEFTPELREDLYEETLTFFAHLIREDRPVREIINADYTFLNERLAKFYGVPGVTGEQFKQVSVTAQNRGGLLGMGSVLIKTSRSHRTSPVLRGNWLLQSVLGTPVPPPPADVPELKEHGPTPATVREMLEQHRASKACSSCHDRIDPLGFALENFDALGRFRDKDEAGLPLDTSAQVKSTKFTGFAGLREYLASHESQFSSQFARKLLGYALGRSVQPSDKQLLKAITAKTMASDSHFSAAVLEIVNSRQFLNRRY</sequence>
<feature type="domain" description="DUF1592" evidence="5">
    <location>
        <begin position="687"/>
        <end position="814"/>
    </location>
</feature>
<dbReference type="Pfam" id="PF07631">
    <property type="entry name" value="PSD4"/>
    <property type="match status" value="1"/>
</dbReference>
<evidence type="ECO:0000259" key="7">
    <source>
        <dbReference type="Pfam" id="PF07637"/>
    </source>
</evidence>
<dbReference type="Pfam" id="PF07637">
    <property type="entry name" value="PSD5"/>
    <property type="match status" value="1"/>
</dbReference>
<dbReference type="GO" id="GO:0009055">
    <property type="term" value="F:electron transfer activity"/>
    <property type="evidence" value="ECO:0007669"/>
    <property type="project" value="InterPro"/>
</dbReference>
<feature type="domain" description="DUF1585" evidence="2">
    <location>
        <begin position="944"/>
        <end position="1015"/>
    </location>
</feature>
<accession>A0A366H2F5</accession>
<evidence type="ECO:0000313" key="8">
    <source>
        <dbReference type="EMBL" id="RBP36082.1"/>
    </source>
</evidence>
<dbReference type="InterPro" id="IPR013036">
    <property type="entry name" value="DUF1587"/>
</dbReference>
<dbReference type="Pfam" id="PF07635">
    <property type="entry name" value="PSCyt1"/>
    <property type="match status" value="1"/>
</dbReference>
<dbReference type="InterPro" id="IPR011478">
    <property type="entry name" value="DUF1585"/>
</dbReference>
<gene>
    <name evidence="8" type="ORF">DES53_11831</name>
</gene>